<feature type="signal peptide" evidence="1">
    <location>
        <begin position="1"/>
        <end position="17"/>
    </location>
</feature>
<dbReference type="SMR" id="E0WW93"/>
<reference evidence="4" key="1">
    <citation type="submission" date="2010-01" db="EMBL/GenBank/DDBJ databases">
        <title>Cloning and characterization of three allergen-like protein genes from the pine wood nematode Bursaphelenchus xylophilus.</title>
        <authorList>
            <person name="Lin S."/>
            <person name="Jian H."/>
        </authorList>
    </citation>
    <scope>NUCLEOTIDE SEQUENCE</scope>
</reference>
<gene>
    <name evidence="3" type="primary">vap2</name>
    <name evidence="4" type="synonym">VAP-2</name>
    <name evidence="5" type="ORF">BXYJ_LOCUS14005</name>
</gene>
<feature type="chain" id="PRO_5009953306" evidence="1">
    <location>
        <begin position="18"/>
        <end position="206"/>
    </location>
</feature>
<dbReference type="Proteomes" id="UP000659654">
    <property type="component" value="Unassembled WGS sequence"/>
</dbReference>
<proteinExistence type="evidence at transcript level"/>
<dbReference type="InterPro" id="IPR035940">
    <property type="entry name" value="CAP_sf"/>
</dbReference>
<protein>
    <submittedName>
        <fullName evidence="5">(pine wood nematode) hypothetical protein</fullName>
    </submittedName>
    <submittedName>
        <fullName evidence="4 7">Venom allergen-like protein 2</fullName>
    </submittedName>
    <submittedName>
        <fullName evidence="3">Venom allergen-like protein VAP2</fullName>
    </submittedName>
</protein>
<dbReference type="SMART" id="SM00198">
    <property type="entry name" value="SCP"/>
    <property type="match status" value="1"/>
</dbReference>
<dbReference type="SUPFAM" id="SSF55797">
    <property type="entry name" value="PR-1-like"/>
    <property type="match status" value="1"/>
</dbReference>
<evidence type="ECO:0000259" key="2">
    <source>
        <dbReference type="SMART" id="SM00198"/>
    </source>
</evidence>
<keyword evidence="1" id="KW-0732">Signal</keyword>
<evidence type="ECO:0000256" key="1">
    <source>
        <dbReference type="SAM" id="SignalP"/>
    </source>
</evidence>
<dbReference type="EMBL" id="GQ272490">
    <property type="protein sequence ID" value="ADG86238.1"/>
    <property type="molecule type" value="mRNA"/>
</dbReference>
<dbReference type="Pfam" id="PF00188">
    <property type="entry name" value="CAP"/>
    <property type="match status" value="1"/>
</dbReference>
<organism evidence="3">
    <name type="scientific">Bursaphelenchus xylophilus</name>
    <name type="common">Pinewood nematode worm</name>
    <name type="synonym">Aphelenchoides xylophilus</name>
    <dbReference type="NCBI Taxonomy" id="6326"/>
    <lineage>
        <taxon>Eukaryota</taxon>
        <taxon>Metazoa</taxon>
        <taxon>Ecdysozoa</taxon>
        <taxon>Nematoda</taxon>
        <taxon>Chromadorea</taxon>
        <taxon>Rhabditida</taxon>
        <taxon>Tylenchina</taxon>
        <taxon>Tylenchomorpha</taxon>
        <taxon>Aphelenchoidea</taxon>
        <taxon>Aphelenchoididae</taxon>
        <taxon>Bursaphelenchus</taxon>
    </lineage>
</organism>
<accession>E0WW93</accession>
<evidence type="ECO:0000313" key="4">
    <source>
        <dbReference type="EMBL" id="ADV57664.1"/>
    </source>
</evidence>
<evidence type="ECO:0000313" key="3">
    <source>
        <dbReference type="EMBL" id="ADG86238.1"/>
    </source>
</evidence>
<dbReference type="InterPro" id="IPR002413">
    <property type="entry name" value="V5_allergen-like"/>
</dbReference>
<dbReference type="EMBL" id="GU451058">
    <property type="protein sequence ID" value="ADV57664.1"/>
    <property type="molecule type" value="Genomic_DNA"/>
</dbReference>
<dbReference type="Proteomes" id="UP000095284">
    <property type="component" value="Unplaced"/>
</dbReference>
<name>E0WW93_BURXY</name>
<dbReference type="EMBL" id="CAJFDI010000006">
    <property type="protein sequence ID" value="CAD5233914.1"/>
    <property type="molecule type" value="Genomic_DNA"/>
</dbReference>
<reference evidence="3" key="2">
    <citation type="journal article" date="2011" name="Exp. Parasitol.">
        <title>Cloning and characterization of a venom allergen-like protein gene cluster from the pinewood nematode Bursaphelenchus xylophilus.</title>
        <authorList>
            <person name="Lin S."/>
            <person name="Jian H."/>
            <person name="Zhao H."/>
            <person name="Yang D."/>
            <person name="Liu Q."/>
        </authorList>
    </citation>
    <scope>NUCLEOTIDE SEQUENCE</scope>
</reference>
<evidence type="ECO:0000313" key="6">
    <source>
        <dbReference type="Proteomes" id="UP000659654"/>
    </source>
</evidence>
<dbReference type="InterPro" id="IPR001283">
    <property type="entry name" value="CRISP-related"/>
</dbReference>
<dbReference type="InterPro" id="IPR014044">
    <property type="entry name" value="CAP_dom"/>
</dbReference>
<dbReference type="InterPro" id="IPR018244">
    <property type="entry name" value="Allrgn_V5/Tpx1_CS"/>
</dbReference>
<dbReference type="AlphaFoldDB" id="E0WW93"/>
<dbReference type="EMBL" id="CAJFCV020000006">
    <property type="protein sequence ID" value="CAG9129373.1"/>
    <property type="molecule type" value="Genomic_DNA"/>
</dbReference>
<dbReference type="WBParaSite" id="BXY_1378600.1">
    <property type="protein sequence ID" value="BXY_1378600.1"/>
    <property type="gene ID" value="BXY_1378600"/>
</dbReference>
<dbReference type="Gene3D" id="3.40.33.10">
    <property type="entry name" value="CAP"/>
    <property type="match status" value="1"/>
</dbReference>
<dbReference type="OrthoDB" id="5876828at2759"/>
<dbReference type="PROSITE" id="PS01009">
    <property type="entry name" value="CRISP_1"/>
    <property type="match status" value="1"/>
</dbReference>
<evidence type="ECO:0000313" key="5">
    <source>
        <dbReference type="EMBL" id="CAD5233914.1"/>
    </source>
</evidence>
<dbReference type="PANTHER" id="PTHR10334">
    <property type="entry name" value="CYSTEINE-RICH SECRETORY PROTEIN-RELATED"/>
    <property type="match status" value="1"/>
</dbReference>
<sequence length="206" mass="22419">MVRVLVLTALLFGQIAATKFSESQKQAILDAHNSRRRTLANGEAEAKNGTMAKGANIREITWDADLEAKADEWAQACNFEHPTNGGYGQNLAAQMPHVGVDSAVNGSAQMWWDEIKDYSGDAKFEWSTSTGHFTQMAWAETDKIGCAIQNCTNGDTQGFGEWKDWTFTVCDYMNPGNMMGADLYITGEPCSKCSSQGSCSDSLCSA</sequence>
<dbReference type="Proteomes" id="UP000582659">
    <property type="component" value="Unassembled WGS sequence"/>
</dbReference>
<reference evidence="7" key="3">
    <citation type="submission" date="2016-11" db="UniProtKB">
        <authorList>
            <consortium name="WormBaseParasite"/>
        </authorList>
    </citation>
    <scope>IDENTIFICATION</scope>
</reference>
<evidence type="ECO:0000313" key="7">
    <source>
        <dbReference type="WBParaSite" id="BXY_1378600.1"/>
    </source>
</evidence>
<keyword evidence="6" id="KW-1185">Reference proteome</keyword>
<dbReference type="GO" id="GO:0005576">
    <property type="term" value="C:extracellular region"/>
    <property type="evidence" value="ECO:0007669"/>
    <property type="project" value="InterPro"/>
</dbReference>
<reference evidence="5" key="4">
    <citation type="submission" date="2020-09" db="EMBL/GenBank/DDBJ databases">
        <authorList>
            <person name="Kikuchi T."/>
        </authorList>
    </citation>
    <scope>NUCLEOTIDE SEQUENCE</scope>
    <source>
        <strain evidence="5">Ka4C1</strain>
    </source>
</reference>
<feature type="domain" description="SCP" evidence="2">
    <location>
        <begin position="23"/>
        <end position="180"/>
    </location>
</feature>
<dbReference type="eggNOG" id="KOG3017">
    <property type="taxonomic scope" value="Eukaryota"/>
</dbReference>
<dbReference type="CDD" id="cd05380">
    <property type="entry name" value="CAP_euk"/>
    <property type="match status" value="1"/>
</dbReference>
<dbReference type="PRINTS" id="PR00838">
    <property type="entry name" value="V5ALLERGEN"/>
</dbReference>
<dbReference type="PRINTS" id="PR00837">
    <property type="entry name" value="V5TPXLIKE"/>
</dbReference>